<name>A0A7X2S3A2_9BACI</name>
<dbReference type="RefSeq" id="WP_155110905.1">
    <property type="nucleotide sequence ID" value="NZ_WMIB01000001.1"/>
</dbReference>
<dbReference type="SMART" id="SM00382">
    <property type="entry name" value="AAA"/>
    <property type="match status" value="1"/>
</dbReference>
<dbReference type="InterPro" id="IPR027417">
    <property type="entry name" value="P-loop_NTPase"/>
</dbReference>
<dbReference type="SUPFAM" id="SSF52540">
    <property type="entry name" value="P-loop containing nucleoside triphosphate hydrolases"/>
    <property type="match status" value="1"/>
</dbReference>
<dbReference type="GO" id="GO:0016887">
    <property type="term" value="F:ATP hydrolysis activity"/>
    <property type="evidence" value="ECO:0007669"/>
    <property type="project" value="TreeGrafter"/>
</dbReference>
<dbReference type="Proteomes" id="UP000434639">
    <property type="component" value="Unassembled WGS sequence"/>
</dbReference>
<comment type="caution">
    <text evidence="5">The sequence shown here is derived from an EMBL/GenBank/DDBJ whole genome shotgun (WGS) entry which is preliminary data.</text>
</comment>
<dbReference type="Gene3D" id="3.30.450.90">
    <property type="match status" value="1"/>
</dbReference>
<dbReference type="GO" id="GO:0005524">
    <property type="term" value="F:ATP binding"/>
    <property type="evidence" value="ECO:0007669"/>
    <property type="project" value="UniProtKB-KW"/>
</dbReference>
<evidence type="ECO:0000313" key="5">
    <source>
        <dbReference type="EMBL" id="MTH52403.1"/>
    </source>
</evidence>
<dbReference type="OrthoDB" id="9808272at2"/>
<dbReference type="EMBL" id="WMIB01000001">
    <property type="protein sequence ID" value="MTH52403.1"/>
    <property type="molecule type" value="Genomic_DNA"/>
</dbReference>
<evidence type="ECO:0000259" key="4">
    <source>
        <dbReference type="PROSITE" id="PS00662"/>
    </source>
</evidence>
<gene>
    <name evidence="5" type="ORF">GKZ89_03215</name>
</gene>
<dbReference type="PANTHER" id="PTHR30258">
    <property type="entry name" value="TYPE II SECRETION SYSTEM PROTEIN GSPE-RELATED"/>
    <property type="match status" value="1"/>
</dbReference>
<protein>
    <submittedName>
        <fullName evidence="5">Competence protein ComG</fullName>
    </submittedName>
</protein>
<dbReference type="InterPro" id="IPR003593">
    <property type="entry name" value="AAA+_ATPase"/>
</dbReference>
<evidence type="ECO:0000256" key="1">
    <source>
        <dbReference type="ARBA" id="ARBA00006611"/>
    </source>
</evidence>
<keyword evidence="6" id="KW-1185">Reference proteome</keyword>
<keyword evidence="3" id="KW-0067">ATP-binding</keyword>
<dbReference type="Gene3D" id="3.40.50.300">
    <property type="entry name" value="P-loop containing nucleotide triphosphate hydrolases"/>
    <property type="match status" value="1"/>
</dbReference>
<evidence type="ECO:0000256" key="2">
    <source>
        <dbReference type="ARBA" id="ARBA00022741"/>
    </source>
</evidence>
<dbReference type="NCBIfam" id="NF041000">
    <property type="entry name" value="ATPase_ComGA"/>
    <property type="match status" value="1"/>
</dbReference>
<dbReference type="InterPro" id="IPR047667">
    <property type="entry name" value="ATPase_ComGA"/>
</dbReference>
<sequence length="355" mass="40104">MRDIIVLCTELVSRAIELHASDVHIVPKEAHTEVLYRIDDELLQQQRLTKEESHRLISYLKFEASMDIGERRKPQSGAVTVSIEDKQIPIRLSTLPTIFEESLVIRILSFEKLPQASRISLFPSATKKLLSFFYHSHGLMIFTGPTGSGKTTTLYALLDYAKKHFNRSIITLEDPVETKNQEMMQVQVNEKAGITYAAGLRAILRHDPDIIMVGEIRDAETAKIAIRASLTGHLVLSTMHTRNAKGALYRLLEFGVPQAEMEQTLIAVSAQRLVELKCPFCTGKCSPYCKKTRKERKAAVFELLYGKNLSRAFEEARGAEEAVVYPALKDVIKKGIALGYLPQSAYHRWVFLNEE</sequence>
<evidence type="ECO:0000256" key="3">
    <source>
        <dbReference type="ARBA" id="ARBA00022840"/>
    </source>
</evidence>
<comment type="similarity">
    <text evidence="1">Belongs to the GSP E family.</text>
</comment>
<dbReference type="Pfam" id="PF00437">
    <property type="entry name" value="T2SSE"/>
    <property type="match status" value="1"/>
</dbReference>
<proteinExistence type="inferred from homology"/>
<evidence type="ECO:0000313" key="6">
    <source>
        <dbReference type="Proteomes" id="UP000434639"/>
    </source>
</evidence>
<feature type="domain" description="Bacterial type II secretion system protein E" evidence="4">
    <location>
        <begin position="204"/>
        <end position="218"/>
    </location>
</feature>
<dbReference type="CDD" id="cd01129">
    <property type="entry name" value="PulE-GspE-like"/>
    <property type="match status" value="1"/>
</dbReference>
<dbReference type="PROSITE" id="PS00662">
    <property type="entry name" value="T2SP_E"/>
    <property type="match status" value="1"/>
</dbReference>
<dbReference type="AlphaFoldDB" id="A0A7X2S3A2"/>
<keyword evidence="2" id="KW-0547">Nucleotide-binding</keyword>
<dbReference type="PANTHER" id="PTHR30258:SF2">
    <property type="entry name" value="COMG OPERON PROTEIN 1"/>
    <property type="match status" value="1"/>
</dbReference>
<accession>A0A7X2S3A2</accession>
<reference evidence="5 6" key="1">
    <citation type="journal article" date="2017" name="Int. J. Syst. Evol. Microbiol.">
        <title>Bacillus mangrovi sp. nov., isolated from a sediment sample from a mangrove forest.</title>
        <authorList>
            <person name="Gupta V."/>
            <person name="Singh P.K."/>
            <person name="Korpole S."/>
            <person name="Tanuku N.R.S."/>
            <person name="Pinnaka A.K."/>
        </authorList>
    </citation>
    <scope>NUCLEOTIDE SEQUENCE [LARGE SCALE GENOMIC DNA]</scope>
    <source>
        <strain evidence="5 6">KCTC 33872</strain>
    </source>
</reference>
<dbReference type="GO" id="GO:0005886">
    <property type="term" value="C:plasma membrane"/>
    <property type="evidence" value="ECO:0007669"/>
    <property type="project" value="TreeGrafter"/>
</dbReference>
<organism evidence="5 6">
    <name type="scientific">Metabacillus mangrovi</name>
    <dbReference type="NCBI Taxonomy" id="1491830"/>
    <lineage>
        <taxon>Bacteria</taxon>
        <taxon>Bacillati</taxon>
        <taxon>Bacillota</taxon>
        <taxon>Bacilli</taxon>
        <taxon>Bacillales</taxon>
        <taxon>Bacillaceae</taxon>
        <taxon>Metabacillus</taxon>
    </lineage>
</organism>
<dbReference type="InterPro" id="IPR001482">
    <property type="entry name" value="T2SS/T4SS_dom"/>
</dbReference>